<protein>
    <submittedName>
        <fullName evidence="1">Uncharacterized protein</fullName>
    </submittedName>
</protein>
<accession>A0A3L8S5R2</accession>
<reference evidence="1 2" key="1">
    <citation type="journal article" date="2018" name="Proc. R. Soc. B">
        <title>A non-coding region near Follistatin controls head colour polymorphism in the Gouldian finch.</title>
        <authorList>
            <person name="Toomey M.B."/>
            <person name="Marques C.I."/>
            <person name="Andrade P."/>
            <person name="Araujo P.M."/>
            <person name="Sabatino S."/>
            <person name="Gazda M.A."/>
            <person name="Afonso S."/>
            <person name="Lopes R.J."/>
            <person name="Corbo J.C."/>
            <person name="Carneiro M."/>
        </authorList>
    </citation>
    <scope>NUCLEOTIDE SEQUENCE [LARGE SCALE GENOMIC DNA]</scope>
    <source>
        <strain evidence="1">Red01</strain>
        <tissue evidence="1">Muscle</tissue>
    </source>
</reference>
<proteinExistence type="predicted"/>
<gene>
    <name evidence="1" type="ORF">DV515_00012084</name>
</gene>
<keyword evidence="2" id="KW-1185">Reference proteome</keyword>
<dbReference type="OrthoDB" id="440160at2759"/>
<dbReference type="AlphaFoldDB" id="A0A3L8S5R2"/>
<organism evidence="1 2">
    <name type="scientific">Chloebia gouldiae</name>
    <name type="common">Gouldian finch</name>
    <name type="synonym">Erythrura gouldiae</name>
    <dbReference type="NCBI Taxonomy" id="44316"/>
    <lineage>
        <taxon>Eukaryota</taxon>
        <taxon>Metazoa</taxon>
        <taxon>Chordata</taxon>
        <taxon>Craniata</taxon>
        <taxon>Vertebrata</taxon>
        <taxon>Euteleostomi</taxon>
        <taxon>Archelosauria</taxon>
        <taxon>Archosauria</taxon>
        <taxon>Dinosauria</taxon>
        <taxon>Saurischia</taxon>
        <taxon>Theropoda</taxon>
        <taxon>Coelurosauria</taxon>
        <taxon>Aves</taxon>
        <taxon>Neognathae</taxon>
        <taxon>Neoaves</taxon>
        <taxon>Telluraves</taxon>
        <taxon>Australaves</taxon>
        <taxon>Passeriformes</taxon>
        <taxon>Passeroidea</taxon>
        <taxon>Passeridae</taxon>
        <taxon>Chloebia</taxon>
    </lineage>
</organism>
<evidence type="ECO:0000313" key="1">
    <source>
        <dbReference type="EMBL" id="RLV97137.1"/>
    </source>
</evidence>
<dbReference type="Proteomes" id="UP000276834">
    <property type="component" value="Unassembled WGS sequence"/>
</dbReference>
<sequence>MRRAEPGPSWLCSECSMDEIQQLQLLSWFCSQQLPIPSGNYYKQGEIRKKELEQSCCVLGIPASDVTVIDHRRQFAINVKKEHSALGELLACCPSPIAYTNTVCFTLAKLQLCVLVRKAQRIARSGSAPAIVVRS</sequence>
<evidence type="ECO:0000313" key="2">
    <source>
        <dbReference type="Proteomes" id="UP000276834"/>
    </source>
</evidence>
<name>A0A3L8S5R2_CHLGU</name>
<dbReference type="EMBL" id="QUSF01000062">
    <property type="protein sequence ID" value="RLV97137.1"/>
    <property type="molecule type" value="Genomic_DNA"/>
</dbReference>
<comment type="caution">
    <text evidence="1">The sequence shown here is derived from an EMBL/GenBank/DDBJ whole genome shotgun (WGS) entry which is preliminary data.</text>
</comment>